<gene>
    <name evidence="8" type="ORF">CEPID_00615</name>
</gene>
<dbReference type="AlphaFoldDB" id="A0A0G3GT27"/>
<feature type="transmembrane region" description="Helical" evidence="6">
    <location>
        <begin position="329"/>
        <end position="350"/>
    </location>
</feature>
<dbReference type="RefSeq" id="WP_047239316.1">
    <property type="nucleotide sequence ID" value="NZ_CP011541.1"/>
</dbReference>
<keyword evidence="3 6" id="KW-0812">Transmembrane</keyword>
<evidence type="ECO:0000256" key="4">
    <source>
        <dbReference type="ARBA" id="ARBA00022989"/>
    </source>
</evidence>
<evidence type="ECO:0000259" key="7">
    <source>
        <dbReference type="Pfam" id="PF02687"/>
    </source>
</evidence>
<evidence type="ECO:0000256" key="2">
    <source>
        <dbReference type="ARBA" id="ARBA00022475"/>
    </source>
</evidence>
<feature type="transmembrane region" description="Helical" evidence="6">
    <location>
        <begin position="286"/>
        <end position="308"/>
    </location>
</feature>
<reference evidence="8 9" key="1">
    <citation type="submission" date="2015-05" db="EMBL/GenBank/DDBJ databases">
        <title>Complete genome sequence of Corynebacterium epidermidicanis DSM 45586, isolated from the skin of a dog suffering from pruritus.</title>
        <authorList>
            <person name="Ruckert C."/>
            <person name="Albersmeier A."/>
            <person name="Winkler A."/>
            <person name="Tauch A."/>
        </authorList>
    </citation>
    <scope>NUCLEOTIDE SEQUENCE [LARGE SCALE GENOMIC DNA]</scope>
    <source>
        <strain evidence="8 9">DSM 45586</strain>
    </source>
</reference>
<dbReference type="OrthoDB" id="9780560at2"/>
<dbReference type="PANTHER" id="PTHR30287">
    <property type="entry name" value="MEMBRANE COMPONENT OF PREDICTED ABC SUPERFAMILY METABOLITE UPTAKE TRANSPORTER"/>
    <property type="match status" value="1"/>
</dbReference>
<evidence type="ECO:0000256" key="1">
    <source>
        <dbReference type="ARBA" id="ARBA00004651"/>
    </source>
</evidence>
<proteinExistence type="predicted"/>
<dbReference type="InterPro" id="IPR038766">
    <property type="entry name" value="Membrane_comp_ABC_pdt"/>
</dbReference>
<feature type="domain" description="ABC3 transporter permease C-terminal" evidence="7">
    <location>
        <begin position="236"/>
        <end position="356"/>
    </location>
</feature>
<name>A0A0G3GT27_9CORY</name>
<keyword evidence="9" id="KW-1185">Reference proteome</keyword>
<organism evidence="8 9">
    <name type="scientific">Corynebacterium epidermidicanis</name>
    <dbReference type="NCBI Taxonomy" id="1050174"/>
    <lineage>
        <taxon>Bacteria</taxon>
        <taxon>Bacillati</taxon>
        <taxon>Actinomycetota</taxon>
        <taxon>Actinomycetes</taxon>
        <taxon>Mycobacteriales</taxon>
        <taxon>Corynebacteriaceae</taxon>
        <taxon>Corynebacterium</taxon>
    </lineage>
</organism>
<feature type="transmembrane region" description="Helical" evidence="6">
    <location>
        <begin position="230"/>
        <end position="253"/>
    </location>
</feature>
<evidence type="ECO:0000256" key="5">
    <source>
        <dbReference type="ARBA" id="ARBA00023136"/>
    </source>
</evidence>
<dbReference type="KEGG" id="cei:CEPID_00615"/>
<evidence type="ECO:0000256" key="6">
    <source>
        <dbReference type="SAM" id="Phobius"/>
    </source>
</evidence>
<feature type="transmembrane region" description="Helical" evidence="6">
    <location>
        <begin position="685"/>
        <end position="706"/>
    </location>
</feature>
<evidence type="ECO:0000313" key="8">
    <source>
        <dbReference type="EMBL" id="AKK02017.1"/>
    </source>
</evidence>
<dbReference type="GO" id="GO:0005886">
    <property type="term" value="C:plasma membrane"/>
    <property type="evidence" value="ECO:0007669"/>
    <property type="project" value="UniProtKB-SubCell"/>
</dbReference>
<accession>A0A0G3GT27</accession>
<evidence type="ECO:0000313" key="9">
    <source>
        <dbReference type="Proteomes" id="UP000035368"/>
    </source>
</evidence>
<evidence type="ECO:0000256" key="3">
    <source>
        <dbReference type="ARBA" id="ARBA00022692"/>
    </source>
</evidence>
<feature type="transmembrane region" description="Helical" evidence="6">
    <location>
        <begin position="784"/>
        <end position="802"/>
    </location>
</feature>
<dbReference type="Pfam" id="PF02687">
    <property type="entry name" value="FtsX"/>
    <property type="match status" value="2"/>
</dbReference>
<feature type="transmembrane region" description="Helical" evidence="6">
    <location>
        <begin position="727"/>
        <end position="752"/>
    </location>
</feature>
<feature type="transmembrane region" description="Helical" evidence="6">
    <location>
        <begin position="370"/>
        <end position="391"/>
    </location>
</feature>
<feature type="domain" description="ABC3 transporter permease C-terminal" evidence="7">
    <location>
        <begin position="685"/>
        <end position="802"/>
    </location>
</feature>
<keyword evidence="4 6" id="KW-1133">Transmembrane helix</keyword>
<dbReference type="STRING" id="1050174.CEPID_00615"/>
<dbReference type="PATRIC" id="fig|1050174.4.peg.130"/>
<protein>
    <submittedName>
        <fullName evidence="8">FtsX-like permease family</fullName>
    </submittedName>
</protein>
<feature type="transmembrane region" description="Helical" evidence="6">
    <location>
        <begin position="16"/>
        <end position="37"/>
    </location>
</feature>
<keyword evidence="5 6" id="KW-0472">Membrane</keyword>
<sequence>MIRLAIAQLRRRGWRYVSLFFAIFAAVGLTVGTVAIVESLQKTVNGMFDKPYAGVDFVAQVRSSNSSELDALLERPGFAFDQQVSASIKEAGNLYSSTYLRSLAQDPQLQWRAVLEGRAPVGPGEVAVVDDTPVGAQLELNTPGDREDKLVTVVGRMEQSAQEQLMGQRSVLADQATVRQWAGETATGELRIRSVAPPQNLPERSVQELRPARQYTAQLAEKYLSGRDQYFLLLTAFMVIVAVVAMLVIFSSYQVLAAERQREYALLRAVGSSSWQLQGSTIAESVLLAAVAGAAGIPAGLAAAGWAGRNADKIGVRVPLDTVQLEPKWLAVIFVMALATSVVGALPAASGAIRRPLVESLTASAPRQSMARALAVFLVGAVAVVAGGYALQFSSQLMGKKALVIAIGGAGIFTLGVAAVVAVLFPLLIQGLSRFAVLIPSLHLGMAFAGKQRLRAGALVAIVVAGAALVSAVLQGQQQLEQHLLSKATNKGAVDVAVRAIDGRIPDGLVDQVRATQGVAAAEAPTMLPVTAGEVKDNIFALSEQDGAAVLRGPVTGARPGELVLGVHSPLRNQLRDGKRAQVQVGGNAHELDVRYNEGPESFVDPVVTPEVPAVARPGVDTRLPQPVVLARLTGDYAQPADNPTVRALKQVVAGAGEQVTFQEAFSARQDVADSTKRVLSLSTLMSIVALLIAGVGVFNTVTLMVRERRQDYALLAAIGLTTFGRLALQIIELIFLVLPAALVGVAVGGLLGSRIATQLTHVPGVGSRVQGLIDAVTAGHTPVVVGAAVVIALLAGVLGSLRRGY</sequence>
<dbReference type="InterPro" id="IPR003838">
    <property type="entry name" value="ABC3_permease_C"/>
</dbReference>
<keyword evidence="2" id="KW-1003">Cell membrane</keyword>
<feature type="transmembrane region" description="Helical" evidence="6">
    <location>
        <begin position="403"/>
        <end position="425"/>
    </location>
</feature>
<dbReference type="PANTHER" id="PTHR30287:SF2">
    <property type="entry name" value="BLL1001 PROTEIN"/>
    <property type="match status" value="1"/>
</dbReference>
<dbReference type="Proteomes" id="UP000035368">
    <property type="component" value="Chromosome"/>
</dbReference>
<feature type="transmembrane region" description="Helical" evidence="6">
    <location>
        <begin position="456"/>
        <end position="474"/>
    </location>
</feature>
<comment type="subcellular location">
    <subcellularLocation>
        <location evidence="1">Cell membrane</location>
        <topology evidence="1">Multi-pass membrane protein</topology>
    </subcellularLocation>
</comment>
<dbReference type="EMBL" id="CP011541">
    <property type="protein sequence ID" value="AKK02017.1"/>
    <property type="molecule type" value="Genomic_DNA"/>
</dbReference>